<feature type="compositionally biased region" description="Acidic residues" evidence="1">
    <location>
        <begin position="315"/>
        <end position="336"/>
    </location>
</feature>
<accession>A0A1D2MUB2</accession>
<comment type="caution">
    <text evidence="3">The sequence shown here is derived from an EMBL/GenBank/DDBJ whole genome shotgun (WGS) entry which is preliminary data.</text>
</comment>
<sequence>MKSAEKLKPHARHSAVRDLPFDIDTTYIRVTLPSVKRGRNDSIFTNWLVQLSILMMCLVFIVMIKNNHVCKVEQTKRRHPTRVNIDITIFEDDTMLEFPDAELRGEGIAKLNLDHVPSNPYNLSSTEIEHQYKTAKVASLKARVRRFACWHSCFGEFHKRTFRKRKPKVTFDAEVPRLDKDFPDPGPIIDELNANSGPREKKSPNPAGFYEEIATNELPDKINTTSQRSPDKLSLEATHLKEKSVHVEKTTEAVKVVLQSELEKVEKPAKPSAEELEYESYESGENEDADGAAGESYEGDDGEYYDDDKTGDGTLDGDADNTDDGIDQEGTEEDSS</sequence>
<reference evidence="3 4" key="1">
    <citation type="journal article" date="2016" name="Genome Biol. Evol.">
        <title>Gene Family Evolution Reflects Adaptation to Soil Environmental Stressors in the Genome of the Collembolan Orchesella cincta.</title>
        <authorList>
            <person name="Faddeeva-Vakhrusheva A."/>
            <person name="Derks M.F."/>
            <person name="Anvar S.Y."/>
            <person name="Agamennone V."/>
            <person name="Suring W."/>
            <person name="Smit S."/>
            <person name="van Straalen N.M."/>
            <person name="Roelofs D."/>
        </authorList>
    </citation>
    <scope>NUCLEOTIDE SEQUENCE [LARGE SCALE GENOMIC DNA]</scope>
    <source>
        <tissue evidence="3">Mixed pool</tissue>
    </source>
</reference>
<evidence type="ECO:0000256" key="1">
    <source>
        <dbReference type="SAM" id="MobiDB-lite"/>
    </source>
</evidence>
<feature type="region of interest" description="Disordered" evidence="1">
    <location>
        <begin position="260"/>
        <end position="336"/>
    </location>
</feature>
<keyword evidence="2" id="KW-1133">Transmembrane helix</keyword>
<feature type="compositionally biased region" description="Acidic residues" evidence="1">
    <location>
        <begin position="297"/>
        <end position="306"/>
    </location>
</feature>
<dbReference type="EMBL" id="LJIJ01000532">
    <property type="protein sequence ID" value="ODM96512.1"/>
    <property type="molecule type" value="Genomic_DNA"/>
</dbReference>
<feature type="transmembrane region" description="Helical" evidence="2">
    <location>
        <begin position="44"/>
        <end position="64"/>
    </location>
</feature>
<keyword evidence="2" id="KW-0472">Membrane</keyword>
<name>A0A1D2MUB2_ORCCI</name>
<evidence type="ECO:0000256" key="2">
    <source>
        <dbReference type="SAM" id="Phobius"/>
    </source>
</evidence>
<dbReference type="AlphaFoldDB" id="A0A1D2MUB2"/>
<keyword evidence="4" id="KW-1185">Reference proteome</keyword>
<proteinExistence type="predicted"/>
<feature type="compositionally biased region" description="Acidic residues" evidence="1">
    <location>
        <begin position="274"/>
        <end position="290"/>
    </location>
</feature>
<dbReference type="Proteomes" id="UP000094527">
    <property type="component" value="Unassembled WGS sequence"/>
</dbReference>
<keyword evidence="2" id="KW-0812">Transmembrane</keyword>
<feature type="region of interest" description="Disordered" evidence="1">
    <location>
        <begin position="182"/>
        <end position="207"/>
    </location>
</feature>
<organism evidence="3 4">
    <name type="scientific">Orchesella cincta</name>
    <name type="common">Springtail</name>
    <name type="synonym">Podura cincta</name>
    <dbReference type="NCBI Taxonomy" id="48709"/>
    <lineage>
        <taxon>Eukaryota</taxon>
        <taxon>Metazoa</taxon>
        <taxon>Ecdysozoa</taxon>
        <taxon>Arthropoda</taxon>
        <taxon>Hexapoda</taxon>
        <taxon>Collembola</taxon>
        <taxon>Entomobryomorpha</taxon>
        <taxon>Entomobryoidea</taxon>
        <taxon>Orchesellidae</taxon>
        <taxon>Orchesellinae</taxon>
        <taxon>Orchesella</taxon>
    </lineage>
</organism>
<gene>
    <name evidence="3" type="ORF">Ocin01_10158</name>
</gene>
<evidence type="ECO:0000313" key="4">
    <source>
        <dbReference type="Proteomes" id="UP000094527"/>
    </source>
</evidence>
<evidence type="ECO:0000313" key="3">
    <source>
        <dbReference type="EMBL" id="ODM96512.1"/>
    </source>
</evidence>
<protein>
    <submittedName>
        <fullName evidence="3">Uncharacterized protein</fullName>
    </submittedName>
</protein>
<feature type="compositionally biased region" description="Basic and acidic residues" evidence="1">
    <location>
        <begin position="261"/>
        <end position="273"/>
    </location>
</feature>